<proteinExistence type="predicted"/>
<dbReference type="Proteomes" id="UP000504606">
    <property type="component" value="Unplaced"/>
</dbReference>
<protein>
    <submittedName>
        <fullName evidence="3">Uncharacterized protein LOC113215885</fullName>
    </submittedName>
</protein>
<keyword evidence="2" id="KW-1185">Reference proteome</keyword>
<dbReference type="GeneID" id="113215885"/>
<feature type="region of interest" description="Disordered" evidence="1">
    <location>
        <begin position="458"/>
        <end position="498"/>
    </location>
</feature>
<evidence type="ECO:0000313" key="3">
    <source>
        <dbReference type="RefSeq" id="XP_026291332.1"/>
    </source>
</evidence>
<accession>A0A6J1TF09</accession>
<reference evidence="3" key="1">
    <citation type="submission" date="2025-08" db="UniProtKB">
        <authorList>
            <consortium name="RefSeq"/>
        </authorList>
    </citation>
    <scope>IDENTIFICATION</scope>
    <source>
        <tissue evidence="3">Whole organism</tissue>
    </source>
</reference>
<gene>
    <name evidence="3" type="primary">LOC113215885</name>
</gene>
<dbReference type="RefSeq" id="XP_026291332.1">
    <property type="nucleotide sequence ID" value="XM_026435547.2"/>
</dbReference>
<dbReference type="KEGG" id="foc:113215885"/>
<feature type="region of interest" description="Disordered" evidence="1">
    <location>
        <begin position="208"/>
        <end position="229"/>
    </location>
</feature>
<name>A0A6J1TF09_FRAOC</name>
<organism evidence="2 3">
    <name type="scientific">Frankliniella occidentalis</name>
    <name type="common">Western flower thrips</name>
    <name type="synonym">Euthrips occidentalis</name>
    <dbReference type="NCBI Taxonomy" id="133901"/>
    <lineage>
        <taxon>Eukaryota</taxon>
        <taxon>Metazoa</taxon>
        <taxon>Ecdysozoa</taxon>
        <taxon>Arthropoda</taxon>
        <taxon>Hexapoda</taxon>
        <taxon>Insecta</taxon>
        <taxon>Pterygota</taxon>
        <taxon>Neoptera</taxon>
        <taxon>Paraneoptera</taxon>
        <taxon>Thysanoptera</taxon>
        <taxon>Terebrantia</taxon>
        <taxon>Thripoidea</taxon>
        <taxon>Thripidae</taxon>
        <taxon>Frankliniella</taxon>
    </lineage>
</organism>
<feature type="region of interest" description="Disordered" evidence="1">
    <location>
        <begin position="421"/>
        <end position="445"/>
    </location>
</feature>
<sequence>MTSLRKRLSAPKEMFVAVKYSKPYEKYPNDVFSAKCITHLVVGPKPAPGADRPKVPYQHSPGVGFASGMLYVIRTDRDALDNKMHDYYVYIGAWSESEEDLRSILADETRSGELSWPPTIEDTSELESGCESDEKSVRDGRVLNQAINNSKDLRLARQQSHQNHLSALKSNSHLDLSGPNTGILSDPGMTLENLRKQAKEQAEIIKKMEEESQRRKEEDKRRAEELSQKEEALRKKEEELNANIKRIDSVFVCIQNLQSDVSLIKEKISGSSIASGSTSSSLHQEEDIWENYHGLKIRRRVIPGLEEAQKDLDFFKTLLKGCFGKEAKNMRMCHSPGTTKVTEDWQLDAQVVFGHWLTNIKKINGLPLAAREVEARKKTFGKMVGEAARALCPARGVNLVKQEARDKGLSKAEVQAAALAYQAGRPKRPARESDGKGPTNKKATTQVVSVEARVNEGLQLGTGTGPNENWENVDPTLLPSGPSGPEVRPVNSQTVNMF</sequence>
<dbReference type="AlphaFoldDB" id="A0A6J1TF09"/>
<evidence type="ECO:0000313" key="2">
    <source>
        <dbReference type="Proteomes" id="UP000504606"/>
    </source>
</evidence>
<evidence type="ECO:0000256" key="1">
    <source>
        <dbReference type="SAM" id="MobiDB-lite"/>
    </source>
</evidence>